<dbReference type="NCBIfam" id="NF033510">
    <property type="entry name" value="Ca_tandemer"/>
    <property type="match status" value="6"/>
</dbReference>
<evidence type="ECO:0000259" key="4">
    <source>
        <dbReference type="Pfam" id="PF22783"/>
    </source>
</evidence>
<dbReference type="Pfam" id="PF19077">
    <property type="entry name" value="Big_13"/>
    <property type="match status" value="2"/>
</dbReference>
<evidence type="ECO:0000313" key="6">
    <source>
        <dbReference type="Proteomes" id="UP000051681"/>
    </source>
</evidence>
<dbReference type="EMBL" id="CYSF01000006">
    <property type="protein sequence ID" value="CUH83803.1"/>
    <property type="molecule type" value="Genomic_DNA"/>
</dbReference>
<gene>
    <name evidence="5" type="ORF">TM5383_01004</name>
</gene>
<evidence type="ECO:0000259" key="3">
    <source>
        <dbReference type="Pfam" id="PF19077"/>
    </source>
</evidence>
<feature type="domain" description="Bacterial Ig" evidence="2">
    <location>
        <begin position="367"/>
        <end position="431"/>
    </location>
</feature>
<dbReference type="Gene3D" id="2.60.40.10">
    <property type="entry name" value="Immunoglobulins"/>
    <property type="match status" value="7"/>
</dbReference>
<dbReference type="GO" id="GO:0005975">
    <property type="term" value="P:carbohydrate metabolic process"/>
    <property type="evidence" value="ECO:0007669"/>
    <property type="project" value="TreeGrafter"/>
</dbReference>
<proteinExistence type="predicted"/>
<feature type="region of interest" description="Disordered" evidence="1">
    <location>
        <begin position="154"/>
        <end position="176"/>
    </location>
</feature>
<feature type="domain" description="Bacterial Ig-like" evidence="3">
    <location>
        <begin position="761"/>
        <end position="830"/>
    </location>
</feature>
<dbReference type="RefSeq" id="WP_058317935.1">
    <property type="nucleotide sequence ID" value="NZ_CYSF01000006.1"/>
</dbReference>
<dbReference type="GO" id="GO:0001681">
    <property type="term" value="F:sialate O-acetylesterase activity"/>
    <property type="evidence" value="ECO:0007669"/>
    <property type="project" value="InterPro"/>
</dbReference>
<keyword evidence="6" id="KW-1185">Reference proteome</keyword>
<feature type="domain" description="Bacterial Ig-like" evidence="3">
    <location>
        <begin position="564"/>
        <end position="634"/>
    </location>
</feature>
<evidence type="ECO:0000313" key="5">
    <source>
        <dbReference type="EMBL" id="CUH83803.1"/>
    </source>
</evidence>
<dbReference type="Pfam" id="PF17936">
    <property type="entry name" value="Big_6"/>
    <property type="match status" value="1"/>
</dbReference>
<evidence type="ECO:0000259" key="2">
    <source>
        <dbReference type="Pfam" id="PF17936"/>
    </source>
</evidence>
<sequence length="1017" mass="103713">MAKPAPENGNFIPFYSGAQISLNLAPQDVAAYKVDGENLVVELTNGQTVTLQGYFYDADRDPELFLSSHGNIHHVDLGGQVGDQYLASYAEIDTSGKYSAYDQLVFLDLERVEPVVAPLAAPLLGGLGGVAAAGAAVVGGGIVVDRVTGGGGGGVVRPTVDNPDVTVETGGPTPPSISITGTGEPGASVSVIVGGIERTTTVVEGGTWSVTYLPTDLPGDGVYTSVVTVVNEGGDTFVLDGPSVDVDFTPPNVVVNEGTVSIGDIVNAAEHRAGHVIGGSGEAGAQITVEINGHSQSTVVGQDGTWSINLARGVLAEGEYTIDARITAVDDRGNTTIVNESVQVDTVSPAINMQTIEGDNIINAAEAADGVTLNGAGEPGATLTVEFQGYTTNTVVGADGNWSLYFSPGQIASGTYDSAVRLTATDAAGNSTVSDYTLHVDTEGNVTLNTPIAGDDQLNEAEALQGLTLTGTADAGSSVDVTFEGVTRTVRAGTDGSWSAIFLPGEIRSGEYVSVVEATSTDSVGNTSTVRSLMRVDTTTNVTMQTPVAGDDIVNAAEANAGVTLNGTAEVGSTVVVELAGSTKTVQAGLNGRWSATFTNSDIPAGTYNTTATVTSTDHAGNTATSTSNVQVDTEIGIVMDAPQAGGDDIVTQAEVAAGLDITGTGEAGAQVSVVMDGVTKTTTVDASGRWSVTYGTGDIREAEFDTTVVATITDAAGNTTTASHDLTVDTKAAATIAVNDVTIGGDDFVNASEMNNGLLLNGTADPGATVTVVVEGVSRTATADNNGNWSVTYEPGSLPRGEYNTTATVTTTDDVGNTATSSVDFRVDTEVANPIIESVTFADDAVSAVTVQEESSTFSISTLNTDGSSSNVSAQSIDLGNETMLNFNPNVPDGTHLVISSRDQAGNDSATMVVLDDNATTATTLGHASAGNFQIEAIELDYAANADLTLTESQIRDLANGSDTLTVHGGSDDRVTLRGATRTGSSQSIDGEAYDVYTIGDDGVTVVIDQDINVII</sequence>
<protein>
    <submittedName>
        <fullName evidence="5">Uncharacterized protein</fullName>
    </submittedName>
</protein>
<reference evidence="5 6" key="1">
    <citation type="submission" date="2015-09" db="EMBL/GenBank/DDBJ databases">
        <authorList>
            <consortium name="Swine Surveillance"/>
        </authorList>
    </citation>
    <scope>NUCLEOTIDE SEQUENCE [LARGE SCALE GENOMIC DNA]</scope>
    <source>
        <strain evidence="5 6">CECT 8383</strain>
    </source>
</reference>
<dbReference type="STRING" id="340021.TM5383_01004"/>
<dbReference type="InterPro" id="IPR013783">
    <property type="entry name" value="Ig-like_fold"/>
</dbReference>
<accession>A0A0N7M1N5</accession>
<dbReference type="InterPro" id="IPR039329">
    <property type="entry name" value="SIAE"/>
</dbReference>
<dbReference type="PANTHER" id="PTHR22901:SF0">
    <property type="entry name" value="SIALATE O-ACETYLESTERASE"/>
    <property type="match status" value="1"/>
</dbReference>
<dbReference type="InterPro" id="IPR044016">
    <property type="entry name" value="Big_13"/>
</dbReference>
<dbReference type="AlphaFoldDB" id="A0A0N7M1N5"/>
<dbReference type="InterPro" id="IPR041498">
    <property type="entry name" value="Big_6"/>
</dbReference>
<evidence type="ECO:0000256" key="1">
    <source>
        <dbReference type="SAM" id="MobiDB-lite"/>
    </source>
</evidence>
<dbReference type="PANTHER" id="PTHR22901">
    <property type="entry name" value="SIALATE O-ACETYLESTERASE"/>
    <property type="match status" value="1"/>
</dbReference>
<name>A0A0N7M1N5_9RHOB</name>
<dbReference type="OrthoDB" id="7858035at2"/>
<feature type="domain" description="Biofilm-associated protein BapA-like prefix-like" evidence="4">
    <location>
        <begin position="20"/>
        <end position="63"/>
    </location>
</feature>
<dbReference type="Proteomes" id="UP000051681">
    <property type="component" value="Unassembled WGS sequence"/>
</dbReference>
<dbReference type="Pfam" id="PF22783">
    <property type="entry name" value="BapA_N"/>
    <property type="match status" value="1"/>
</dbReference>
<dbReference type="InterPro" id="IPR048051">
    <property type="entry name" value="BapA-like_prefix-like"/>
</dbReference>
<organism evidence="5 6">
    <name type="scientific">Thalassovita mediterranea</name>
    <dbReference type="NCBI Taxonomy" id="340021"/>
    <lineage>
        <taxon>Bacteria</taxon>
        <taxon>Pseudomonadati</taxon>
        <taxon>Pseudomonadota</taxon>
        <taxon>Alphaproteobacteria</taxon>
        <taxon>Rhodobacterales</taxon>
        <taxon>Roseobacteraceae</taxon>
        <taxon>Thalassovita</taxon>
    </lineage>
</organism>